<keyword evidence="2" id="KW-0677">Repeat</keyword>
<dbReference type="SUPFAM" id="SSF141072">
    <property type="entry name" value="CalX-like"/>
    <property type="match status" value="1"/>
</dbReference>
<dbReference type="EMBL" id="JBHLZN010000006">
    <property type="protein sequence ID" value="MFB9887866.1"/>
    <property type="molecule type" value="Genomic_DNA"/>
</dbReference>
<evidence type="ECO:0000256" key="1">
    <source>
        <dbReference type="ARBA" id="ARBA00022729"/>
    </source>
</evidence>
<evidence type="ECO:0000256" key="3">
    <source>
        <dbReference type="ARBA" id="ARBA00022837"/>
    </source>
</evidence>
<accession>A0ABV5ZI84</accession>
<sequence length="403" mass="42836">MPTTAVAYTSPRYRTFPGDGYDGVVRVSYGSYYATGSLLYDGRAILTAAHLFQPTSPSNGSGSTTVTLTTSSGNQTLSTMEVLLHPGYDTQSNHDLAIVWLSAPAPNHVNRYDLYRQSDEIGQIFTLVGYGQAGSGDSGATSSNTLLKLKANNQFDADAATLKTTLGSTIGWTPVNGTQLLADFDNGNVNNDALGRLLNVANTGLGPDEGLIAQGDSGGPAFINNKVAGVASYTASISHGSIHPDIDQEVNSSFGEIAAWQRVSAYQQWIDQSLRAQYPNAPRQASEVIKAISEGNSGTSYTYFFLEFTGTRSEANQTLSVDYATRDGTAIAGSDYLAVSGTLNLYPGENYAVIPVEVIGDNEPEQNETFYLDVFNPVGGSFGTGILKLTAMRTIVDDDGWIS</sequence>
<comment type="caution">
    <text evidence="6">The sequence shown here is derived from an EMBL/GenBank/DDBJ whole genome shotgun (WGS) entry which is preliminary data.</text>
</comment>
<dbReference type="PROSITE" id="PS50240">
    <property type="entry name" value="TRYPSIN_DOM"/>
    <property type="match status" value="1"/>
</dbReference>
<dbReference type="InterPro" id="IPR003644">
    <property type="entry name" value="Calx_beta"/>
</dbReference>
<dbReference type="InterPro" id="IPR038081">
    <property type="entry name" value="CalX-like_sf"/>
</dbReference>
<dbReference type="Gene3D" id="2.60.40.2030">
    <property type="match status" value="1"/>
</dbReference>
<dbReference type="Gene3D" id="2.40.10.10">
    <property type="entry name" value="Trypsin-like serine proteases"/>
    <property type="match status" value="1"/>
</dbReference>
<dbReference type="PANTHER" id="PTHR24276:SF98">
    <property type="entry name" value="FI18310P1-RELATED"/>
    <property type="match status" value="1"/>
</dbReference>
<dbReference type="RefSeq" id="WP_035461026.1">
    <property type="nucleotide sequence ID" value="NZ_JBHLZN010000006.1"/>
</dbReference>
<keyword evidence="7" id="KW-1185">Reference proteome</keyword>
<evidence type="ECO:0000313" key="6">
    <source>
        <dbReference type="EMBL" id="MFB9887866.1"/>
    </source>
</evidence>
<proteinExistence type="predicted"/>
<keyword evidence="1" id="KW-0732">Signal</keyword>
<name>A0ABV5ZI84_9GAMM</name>
<dbReference type="SMART" id="SM00237">
    <property type="entry name" value="Calx_beta"/>
    <property type="match status" value="1"/>
</dbReference>
<evidence type="ECO:0000256" key="2">
    <source>
        <dbReference type="ARBA" id="ARBA00022737"/>
    </source>
</evidence>
<dbReference type="InterPro" id="IPR001254">
    <property type="entry name" value="Trypsin_dom"/>
</dbReference>
<dbReference type="Pfam" id="PF00089">
    <property type="entry name" value="Trypsin"/>
    <property type="match status" value="1"/>
</dbReference>
<keyword evidence="3" id="KW-0106">Calcium</keyword>
<dbReference type="InterPro" id="IPR009003">
    <property type="entry name" value="Peptidase_S1_PA"/>
</dbReference>
<dbReference type="Proteomes" id="UP001589628">
    <property type="component" value="Unassembled WGS sequence"/>
</dbReference>
<dbReference type="SUPFAM" id="SSF50494">
    <property type="entry name" value="Trypsin-like serine proteases"/>
    <property type="match status" value="1"/>
</dbReference>
<protein>
    <submittedName>
        <fullName evidence="6">Trypsin-like serine protease</fullName>
        <ecNumber evidence="6">3.4.21.-</ecNumber>
    </submittedName>
</protein>
<dbReference type="InterPro" id="IPR043504">
    <property type="entry name" value="Peptidase_S1_PA_chymotrypsin"/>
</dbReference>
<dbReference type="PANTHER" id="PTHR24276">
    <property type="entry name" value="POLYSERASE-RELATED"/>
    <property type="match status" value="1"/>
</dbReference>
<keyword evidence="6" id="KW-0378">Hydrolase</keyword>
<dbReference type="SMART" id="SM00020">
    <property type="entry name" value="Tryp_SPc"/>
    <property type="match status" value="1"/>
</dbReference>
<organism evidence="6 7">
    <name type="scientific">Balneatrix alpica</name>
    <dbReference type="NCBI Taxonomy" id="75684"/>
    <lineage>
        <taxon>Bacteria</taxon>
        <taxon>Pseudomonadati</taxon>
        <taxon>Pseudomonadota</taxon>
        <taxon>Gammaproteobacteria</taxon>
        <taxon>Oceanospirillales</taxon>
        <taxon>Balneatrichaceae</taxon>
        <taxon>Balneatrix</taxon>
    </lineage>
</organism>
<dbReference type="GO" id="GO:0016787">
    <property type="term" value="F:hydrolase activity"/>
    <property type="evidence" value="ECO:0007669"/>
    <property type="project" value="UniProtKB-KW"/>
</dbReference>
<evidence type="ECO:0000259" key="5">
    <source>
        <dbReference type="PROSITE" id="PS50240"/>
    </source>
</evidence>
<gene>
    <name evidence="6" type="ORF">ACFFLH_15740</name>
</gene>
<reference evidence="6 7" key="1">
    <citation type="submission" date="2024-09" db="EMBL/GenBank/DDBJ databases">
        <authorList>
            <person name="Sun Q."/>
            <person name="Mori K."/>
        </authorList>
    </citation>
    <scope>NUCLEOTIDE SEQUENCE [LARGE SCALE GENOMIC DNA]</scope>
    <source>
        <strain evidence="6 7">ATCC 51285</strain>
    </source>
</reference>
<feature type="domain" description="Peptidase S1" evidence="5">
    <location>
        <begin position="1"/>
        <end position="275"/>
    </location>
</feature>
<evidence type="ECO:0000313" key="7">
    <source>
        <dbReference type="Proteomes" id="UP001589628"/>
    </source>
</evidence>
<dbReference type="EC" id="3.4.21.-" evidence="6"/>
<evidence type="ECO:0000256" key="4">
    <source>
        <dbReference type="ARBA" id="ARBA00023157"/>
    </source>
</evidence>
<dbReference type="Pfam" id="PF03160">
    <property type="entry name" value="Calx-beta"/>
    <property type="match status" value="1"/>
</dbReference>
<keyword evidence="4" id="KW-1015">Disulfide bond</keyword>
<dbReference type="InterPro" id="IPR050430">
    <property type="entry name" value="Peptidase_S1"/>
</dbReference>